<accession>A0A0L0S7W1</accession>
<evidence type="ECO:0000256" key="7">
    <source>
        <dbReference type="ARBA" id="ARBA00022679"/>
    </source>
</evidence>
<evidence type="ECO:0000256" key="1">
    <source>
        <dbReference type="ARBA" id="ARBA00004477"/>
    </source>
</evidence>
<proteinExistence type="inferred from homology"/>
<comment type="pathway">
    <text evidence="2 13">Glycolipid biosynthesis; glycosylphosphatidylinositol-anchor biosynthesis.</text>
</comment>
<dbReference type="VEuPathDB" id="FungiDB:AMAG_04147"/>
<dbReference type="STRING" id="578462.A0A0L0S7W1"/>
<dbReference type="EC" id="2.4.1.-" evidence="13"/>
<evidence type="ECO:0000313" key="15">
    <source>
        <dbReference type="EMBL" id="KNE58582.1"/>
    </source>
</evidence>
<feature type="transmembrane region" description="Helical" evidence="13">
    <location>
        <begin position="308"/>
        <end position="333"/>
    </location>
</feature>
<sequence>MDTPPPTAPTTAAATAISKRDAQQCHRGEKTVETKPAKPAQPALSSPPPEPRTKPSSSLSWWPIPWPRALALGMALRIVLLAYGMWQDANLAVKYTDIDYHVFLDAARAILRGDSPYARATYRYTPLVAYLMVPGLAVGLPVLGKLVFVASDLVVAVLLRKWARIALSPVDAATVEQWTVLAWLWNPFVANMATRGSAEAVVCVLCVAVLYLVARDRFGWAAAIFGVAVHVKVYPIMAAVPLAIRVAQPAHRGGPWRPWRAIRCALIATGAFAALTAAMVAVTGVDMLHHTYGYHVTRADHRHNFSVYFYAIYLRIATGSGGAATVALVPFAAQVVTVTALGVRFARTNLPLAVFLQTVAFVAFNKVMTSQYFMWWLCYVPMVVPALQTRSARRVPWWVLPMLAALWVAAQGAWLSNAYQLEFIGIPTFRPLFVSSVVLFAVHVALIVELVARAASNEAVQQKVE</sequence>
<evidence type="ECO:0000256" key="4">
    <source>
        <dbReference type="ARBA" id="ARBA00013797"/>
    </source>
</evidence>
<evidence type="ECO:0000256" key="10">
    <source>
        <dbReference type="ARBA" id="ARBA00022989"/>
    </source>
</evidence>
<evidence type="ECO:0000256" key="11">
    <source>
        <dbReference type="ARBA" id="ARBA00023136"/>
    </source>
</evidence>
<feature type="transmembrane region" description="Helical" evidence="13">
    <location>
        <begin position="265"/>
        <end position="288"/>
    </location>
</feature>
<evidence type="ECO:0000256" key="5">
    <source>
        <dbReference type="ARBA" id="ARBA00022502"/>
    </source>
</evidence>
<evidence type="ECO:0000256" key="3">
    <source>
        <dbReference type="ARBA" id="ARBA00011071"/>
    </source>
</evidence>
<keyword evidence="9 13" id="KW-0256">Endoplasmic reticulum</keyword>
<evidence type="ECO:0000256" key="6">
    <source>
        <dbReference type="ARBA" id="ARBA00022676"/>
    </source>
</evidence>
<keyword evidence="5 13" id="KW-0337">GPI-anchor biosynthesis</keyword>
<feature type="transmembrane region" description="Helical" evidence="13">
    <location>
        <begin position="399"/>
        <end position="420"/>
    </location>
</feature>
<keyword evidence="10 13" id="KW-1133">Transmembrane helix</keyword>
<feature type="transmembrane region" description="Helical" evidence="13">
    <location>
        <begin position="197"/>
        <end position="214"/>
    </location>
</feature>
<dbReference type="EMBL" id="GG745333">
    <property type="protein sequence ID" value="KNE58582.1"/>
    <property type="molecule type" value="Genomic_DNA"/>
</dbReference>
<keyword evidence="8 13" id="KW-0812">Transmembrane</keyword>
<feature type="compositionally biased region" description="Basic and acidic residues" evidence="14">
    <location>
        <begin position="18"/>
        <end position="36"/>
    </location>
</feature>
<keyword evidence="6 13" id="KW-0328">Glycosyltransferase</keyword>
<feature type="transmembrane region" description="Helical" evidence="13">
    <location>
        <begin position="66"/>
        <end position="86"/>
    </location>
</feature>
<keyword evidence="11 13" id="KW-0472">Membrane</keyword>
<evidence type="ECO:0000313" key="16">
    <source>
        <dbReference type="Proteomes" id="UP000054350"/>
    </source>
</evidence>
<evidence type="ECO:0000256" key="13">
    <source>
        <dbReference type="RuleBase" id="RU365064"/>
    </source>
</evidence>
<comment type="similarity">
    <text evidence="3 13">Belongs to the PIGM family.</text>
</comment>
<dbReference type="GO" id="GO:0051751">
    <property type="term" value="F:alpha-1,4-mannosyltransferase activity"/>
    <property type="evidence" value="ECO:0007669"/>
    <property type="project" value="InterPro"/>
</dbReference>
<dbReference type="GO" id="GO:0006506">
    <property type="term" value="P:GPI anchor biosynthetic process"/>
    <property type="evidence" value="ECO:0007669"/>
    <property type="project" value="UniProtKB-UniPathway"/>
</dbReference>
<evidence type="ECO:0000256" key="14">
    <source>
        <dbReference type="SAM" id="MobiDB-lite"/>
    </source>
</evidence>
<organism evidence="15 16">
    <name type="scientific">Allomyces macrogynus (strain ATCC 38327)</name>
    <name type="common">Allomyces javanicus var. macrogynus</name>
    <dbReference type="NCBI Taxonomy" id="578462"/>
    <lineage>
        <taxon>Eukaryota</taxon>
        <taxon>Fungi</taxon>
        <taxon>Fungi incertae sedis</taxon>
        <taxon>Blastocladiomycota</taxon>
        <taxon>Blastocladiomycetes</taxon>
        <taxon>Blastocladiales</taxon>
        <taxon>Blastocladiaceae</taxon>
        <taxon>Allomyces</taxon>
    </lineage>
</organism>
<dbReference type="Proteomes" id="UP000054350">
    <property type="component" value="Unassembled WGS sequence"/>
</dbReference>
<reference evidence="15 16" key="1">
    <citation type="submission" date="2009-11" db="EMBL/GenBank/DDBJ databases">
        <title>Annotation of Allomyces macrogynus ATCC 38327.</title>
        <authorList>
            <consortium name="The Broad Institute Genome Sequencing Platform"/>
            <person name="Russ C."/>
            <person name="Cuomo C."/>
            <person name="Burger G."/>
            <person name="Gray M.W."/>
            <person name="Holland P.W.H."/>
            <person name="King N."/>
            <person name="Lang F.B.F."/>
            <person name="Roger A.J."/>
            <person name="Ruiz-Trillo I."/>
            <person name="Young S.K."/>
            <person name="Zeng Q."/>
            <person name="Gargeya S."/>
            <person name="Fitzgerald M."/>
            <person name="Haas B."/>
            <person name="Abouelleil A."/>
            <person name="Alvarado L."/>
            <person name="Arachchi H.M."/>
            <person name="Berlin A."/>
            <person name="Chapman S.B."/>
            <person name="Gearin G."/>
            <person name="Goldberg J."/>
            <person name="Griggs A."/>
            <person name="Gujja S."/>
            <person name="Hansen M."/>
            <person name="Heiman D."/>
            <person name="Howarth C."/>
            <person name="Larimer J."/>
            <person name="Lui A."/>
            <person name="MacDonald P.J.P."/>
            <person name="McCowen C."/>
            <person name="Montmayeur A."/>
            <person name="Murphy C."/>
            <person name="Neiman D."/>
            <person name="Pearson M."/>
            <person name="Priest M."/>
            <person name="Roberts A."/>
            <person name="Saif S."/>
            <person name="Shea T."/>
            <person name="Sisk P."/>
            <person name="Stolte C."/>
            <person name="Sykes S."/>
            <person name="Wortman J."/>
            <person name="Nusbaum C."/>
            <person name="Birren B."/>
        </authorList>
    </citation>
    <scope>NUCLEOTIDE SEQUENCE [LARGE SCALE GENOMIC DNA]</scope>
    <source>
        <strain evidence="15 16">ATCC 38327</strain>
    </source>
</reference>
<keyword evidence="16" id="KW-1185">Reference proteome</keyword>
<evidence type="ECO:0000256" key="12">
    <source>
        <dbReference type="ARBA" id="ARBA00025399"/>
    </source>
</evidence>
<dbReference type="PANTHER" id="PTHR12886:SF0">
    <property type="entry name" value="GPI MANNOSYLTRANSFERASE 1"/>
    <property type="match status" value="1"/>
</dbReference>
<feature type="region of interest" description="Disordered" evidence="14">
    <location>
        <begin position="1"/>
        <end position="58"/>
    </location>
</feature>
<feature type="transmembrane region" description="Helical" evidence="13">
    <location>
        <begin position="345"/>
        <end position="364"/>
    </location>
</feature>
<dbReference type="Pfam" id="PF05007">
    <property type="entry name" value="Mannosyl_trans"/>
    <property type="match status" value="1"/>
</dbReference>
<reference evidence="16" key="2">
    <citation type="submission" date="2009-11" db="EMBL/GenBank/DDBJ databases">
        <title>The Genome Sequence of Allomyces macrogynus strain ATCC 38327.</title>
        <authorList>
            <consortium name="The Broad Institute Genome Sequencing Platform"/>
            <person name="Russ C."/>
            <person name="Cuomo C."/>
            <person name="Shea T."/>
            <person name="Young S.K."/>
            <person name="Zeng Q."/>
            <person name="Koehrsen M."/>
            <person name="Haas B."/>
            <person name="Borodovsky M."/>
            <person name="Guigo R."/>
            <person name="Alvarado L."/>
            <person name="Berlin A."/>
            <person name="Borenstein D."/>
            <person name="Chen Z."/>
            <person name="Engels R."/>
            <person name="Freedman E."/>
            <person name="Gellesch M."/>
            <person name="Goldberg J."/>
            <person name="Griggs A."/>
            <person name="Gujja S."/>
            <person name="Heiman D."/>
            <person name="Hepburn T."/>
            <person name="Howarth C."/>
            <person name="Jen D."/>
            <person name="Larson L."/>
            <person name="Lewis B."/>
            <person name="Mehta T."/>
            <person name="Park D."/>
            <person name="Pearson M."/>
            <person name="Roberts A."/>
            <person name="Saif S."/>
            <person name="Shenoy N."/>
            <person name="Sisk P."/>
            <person name="Stolte C."/>
            <person name="Sykes S."/>
            <person name="Walk T."/>
            <person name="White J."/>
            <person name="Yandava C."/>
            <person name="Burger G."/>
            <person name="Gray M.W."/>
            <person name="Holland P.W.H."/>
            <person name="King N."/>
            <person name="Lang F.B.F."/>
            <person name="Roger A.J."/>
            <person name="Ruiz-Trillo I."/>
            <person name="Lander E."/>
            <person name="Nusbaum C."/>
        </authorList>
    </citation>
    <scope>NUCLEOTIDE SEQUENCE [LARGE SCALE GENOMIC DNA]</scope>
    <source>
        <strain evidence="16">ATCC 38327</strain>
    </source>
</reference>
<dbReference type="UniPathway" id="UPA00196"/>
<evidence type="ECO:0000256" key="2">
    <source>
        <dbReference type="ARBA" id="ARBA00004687"/>
    </source>
</evidence>
<gene>
    <name evidence="15" type="ORF">AMAG_04147</name>
</gene>
<comment type="subcellular location">
    <subcellularLocation>
        <location evidence="1 13">Endoplasmic reticulum membrane</location>
        <topology evidence="1 13">Multi-pass membrane protein</topology>
    </subcellularLocation>
</comment>
<feature type="transmembrane region" description="Helical" evidence="13">
    <location>
        <begin position="432"/>
        <end position="452"/>
    </location>
</feature>
<dbReference type="InterPro" id="IPR007704">
    <property type="entry name" value="PIG-M"/>
</dbReference>
<evidence type="ECO:0000256" key="9">
    <source>
        <dbReference type="ARBA" id="ARBA00022824"/>
    </source>
</evidence>
<dbReference type="OrthoDB" id="1741594at2759"/>
<name>A0A0L0S7W1_ALLM3</name>
<feature type="transmembrane region" description="Helical" evidence="13">
    <location>
        <begin position="127"/>
        <end position="150"/>
    </location>
</feature>
<comment type="function">
    <text evidence="12 13">Mannosyltransferase involved in glycosylphosphatidylinositol-anchor biosynthesis. Transfers the first alpha-1,4-mannose to GlcN-acyl-PI during GPI precursor assembly. Required for cell wall integrity.</text>
</comment>
<dbReference type="GO" id="GO:1990529">
    <property type="term" value="C:glycosylphosphatidylinositol-mannosyltransferase I complex"/>
    <property type="evidence" value="ECO:0007669"/>
    <property type="project" value="TreeGrafter"/>
</dbReference>
<dbReference type="AlphaFoldDB" id="A0A0L0S7W1"/>
<keyword evidence="7 13" id="KW-0808">Transferase</keyword>
<dbReference type="GO" id="GO:0004376">
    <property type="term" value="F:GPI mannosyltransferase activity"/>
    <property type="evidence" value="ECO:0007669"/>
    <property type="project" value="InterPro"/>
</dbReference>
<dbReference type="PANTHER" id="PTHR12886">
    <property type="entry name" value="PIG-M MANNOSYLTRANSFERASE"/>
    <property type="match status" value="1"/>
</dbReference>
<dbReference type="GO" id="GO:0005789">
    <property type="term" value="C:endoplasmic reticulum membrane"/>
    <property type="evidence" value="ECO:0007669"/>
    <property type="project" value="UniProtKB-SubCell"/>
</dbReference>
<dbReference type="OMA" id="LINCWIL"/>
<evidence type="ECO:0000256" key="8">
    <source>
        <dbReference type="ARBA" id="ARBA00022692"/>
    </source>
</evidence>
<protein>
    <recommendedName>
        <fullName evidence="4 13">GPI mannosyltransferase 1</fullName>
        <ecNumber evidence="13">2.4.1.-</ecNumber>
    </recommendedName>
    <alternativeName>
        <fullName evidence="13">GPI mannosyltransferase I</fullName>
    </alternativeName>
</protein>
<dbReference type="eggNOG" id="KOG3893">
    <property type="taxonomic scope" value="Eukaryota"/>
</dbReference>
<feature type="transmembrane region" description="Helical" evidence="13">
    <location>
        <begin position="220"/>
        <end position="244"/>
    </location>
</feature>